<feature type="transmembrane region" description="Helical" evidence="2">
    <location>
        <begin position="297"/>
        <end position="318"/>
    </location>
</feature>
<feature type="region of interest" description="Disordered" evidence="1">
    <location>
        <begin position="84"/>
        <end position="104"/>
    </location>
</feature>
<dbReference type="AlphaFoldDB" id="A0A839UPJ3"/>
<gene>
    <name evidence="3" type="ORF">FHS30_003351</name>
</gene>
<feature type="transmembrane region" description="Helical" evidence="2">
    <location>
        <begin position="130"/>
        <end position="148"/>
    </location>
</feature>
<feature type="transmembrane region" description="Helical" evidence="2">
    <location>
        <begin position="181"/>
        <end position="201"/>
    </location>
</feature>
<reference evidence="3 4" key="1">
    <citation type="submission" date="2020-08" db="EMBL/GenBank/DDBJ databases">
        <title>Genomic Encyclopedia of Type Strains, Phase III (KMG-III): the genomes of soil and plant-associated and newly described type strains.</title>
        <authorList>
            <person name="Whitman W."/>
        </authorList>
    </citation>
    <scope>NUCLEOTIDE SEQUENCE [LARGE SCALE GENOMIC DNA]</scope>
    <source>
        <strain evidence="3 4">CECT 8571</strain>
    </source>
</reference>
<name>A0A839UPJ3_9GAMM</name>
<dbReference type="Pfam" id="PF05987">
    <property type="entry name" value="DUF898"/>
    <property type="match status" value="1"/>
</dbReference>
<keyword evidence="2" id="KW-1133">Transmembrane helix</keyword>
<sequence length="439" mass="47738">MDQSYNIYLTGEFSEGTDPTTAIAAFAKAAGLTPEKAQALFDSAPNLIKKSVPEATASAYQAKLESIGVLTRLEAIAATPAAAHSAESEEVKTQQADNESASGQVWATSSSVTPKRRQVPFVFTGEGYEYFKIWIVNILLVTITLGLYSPWAKVRNTQYFYGNTSLEGASFAFTADPVKMLIGRLIALGLFIAYIAINALAPLVGAAIGIGLIFVVPWVVNRSLAFYARNTTYRNIRLAFSGDYWGAFKAFILWPLAGMLSLMILLPIALKKQQQFIINNHRYGNKSFSFEATNGQFYRVALIALGILIGALIVGGLLTSVISAIGAIAILVGYFASIVYFMVNFNNLIFNNTSLADHNFKANYEFKSFAGLMLVNFLLIAVTLGLYLPWAMVKLGHYAAEHTAVDVNGDLDKFAAISQPDPSAFGEEFGDVFDMEVGF</sequence>
<dbReference type="Proteomes" id="UP000559987">
    <property type="component" value="Unassembled WGS sequence"/>
</dbReference>
<protein>
    <submittedName>
        <fullName evidence="3">Uncharacterized membrane protein YjgN (DUF898 family)</fullName>
    </submittedName>
</protein>
<dbReference type="RefSeq" id="WP_183911635.1">
    <property type="nucleotide sequence ID" value="NZ_JACHXZ010000006.1"/>
</dbReference>
<dbReference type="InterPro" id="IPR010295">
    <property type="entry name" value="DUF898"/>
</dbReference>
<evidence type="ECO:0000313" key="3">
    <source>
        <dbReference type="EMBL" id="MBB3170134.1"/>
    </source>
</evidence>
<organism evidence="3 4">
    <name type="scientific">Simiduia aestuariiviva</name>
    <dbReference type="NCBI Taxonomy" id="1510459"/>
    <lineage>
        <taxon>Bacteria</taxon>
        <taxon>Pseudomonadati</taxon>
        <taxon>Pseudomonadota</taxon>
        <taxon>Gammaproteobacteria</taxon>
        <taxon>Cellvibrionales</taxon>
        <taxon>Cellvibrionaceae</taxon>
        <taxon>Simiduia</taxon>
    </lineage>
</organism>
<feature type="transmembrane region" description="Helical" evidence="2">
    <location>
        <begin position="207"/>
        <end position="227"/>
    </location>
</feature>
<feature type="compositionally biased region" description="Polar residues" evidence="1">
    <location>
        <begin position="93"/>
        <end position="104"/>
    </location>
</feature>
<keyword evidence="2" id="KW-0472">Membrane</keyword>
<comment type="caution">
    <text evidence="3">The sequence shown here is derived from an EMBL/GenBank/DDBJ whole genome shotgun (WGS) entry which is preliminary data.</text>
</comment>
<keyword evidence="4" id="KW-1185">Reference proteome</keyword>
<evidence type="ECO:0000256" key="1">
    <source>
        <dbReference type="SAM" id="MobiDB-lite"/>
    </source>
</evidence>
<feature type="transmembrane region" description="Helical" evidence="2">
    <location>
        <begin position="369"/>
        <end position="388"/>
    </location>
</feature>
<keyword evidence="2" id="KW-0812">Transmembrane</keyword>
<evidence type="ECO:0000313" key="4">
    <source>
        <dbReference type="Proteomes" id="UP000559987"/>
    </source>
</evidence>
<feature type="transmembrane region" description="Helical" evidence="2">
    <location>
        <begin position="325"/>
        <end position="349"/>
    </location>
</feature>
<proteinExistence type="predicted"/>
<accession>A0A839UPJ3</accession>
<dbReference type="EMBL" id="JACHXZ010000006">
    <property type="protein sequence ID" value="MBB3170134.1"/>
    <property type="molecule type" value="Genomic_DNA"/>
</dbReference>
<evidence type="ECO:0000256" key="2">
    <source>
        <dbReference type="SAM" id="Phobius"/>
    </source>
</evidence>
<feature type="transmembrane region" description="Helical" evidence="2">
    <location>
        <begin position="248"/>
        <end position="270"/>
    </location>
</feature>